<evidence type="ECO:0000256" key="3">
    <source>
        <dbReference type="ARBA" id="ARBA00012438"/>
    </source>
</evidence>
<feature type="domain" description="Histidine kinase" evidence="10">
    <location>
        <begin position="274"/>
        <end position="491"/>
    </location>
</feature>
<keyword evidence="5" id="KW-0808">Transferase</keyword>
<dbReference type="GO" id="GO:0005886">
    <property type="term" value="C:plasma membrane"/>
    <property type="evidence" value="ECO:0007669"/>
    <property type="project" value="TreeGrafter"/>
</dbReference>
<dbReference type="InterPro" id="IPR004358">
    <property type="entry name" value="Sig_transdc_His_kin-like_C"/>
</dbReference>
<evidence type="ECO:0000256" key="8">
    <source>
        <dbReference type="ARBA" id="ARBA00023136"/>
    </source>
</evidence>
<dbReference type="EMBL" id="DXDD01000163">
    <property type="protein sequence ID" value="HIY61604.1"/>
    <property type="molecule type" value="Genomic_DNA"/>
</dbReference>
<dbReference type="FunFam" id="3.30.565.10:FF:000006">
    <property type="entry name" value="Sensor histidine kinase WalK"/>
    <property type="match status" value="1"/>
</dbReference>
<dbReference type="Proteomes" id="UP000824007">
    <property type="component" value="Unassembled WGS sequence"/>
</dbReference>
<dbReference type="GO" id="GO:0000155">
    <property type="term" value="F:phosphorelay sensor kinase activity"/>
    <property type="evidence" value="ECO:0007669"/>
    <property type="project" value="InterPro"/>
</dbReference>
<feature type="domain" description="HAMP" evidence="11">
    <location>
        <begin position="214"/>
        <end position="266"/>
    </location>
</feature>
<dbReference type="InterPro" id="IPR036097">
    <property type="entry name" value="HisK_dim/P_sf"/>
</dbReference>
<evidence type="ECO:0000259" key="11">
    <source>
        <dbReference type="PROSITE" id="PS50885"/>
    </source>
</evidence>
<feature type="transmembrane region" description="Helical" evidence="9">
    <location>
        <begin position="194"/>
        <end position="217"/>
    </location>
</feature>
<organism evidence="12 13">
    <name type="scientific">Candidatus Eisenbergiella pullistercoris</name>
    <dbReference type="NCBI Taxonomy" id="2838555"/>
    <lineage>
        <taxon>Bacteria</taxon>
        <taxon>Bacillati</taxon>
        <taxon>Bacillota</taxon>
        <taxon>Clostridia</taxon>
        <taxon>Lachnospirales</taxon>
        <taxon>Lachnospiraceae</taxon>
        <taxon>Eisenbergiella</taxon>
    </lineage>
</organism>
<evidence type="ECO:0000313" key="12">
    <source>
        <dbReference type="EMBL" id="HIY61604.1"/>
    </source>
</evidence>
<dbReference type="SMART" id="SM00387">
    <property type="entry name" value="HATPase_c"/>
    <property type="match status" value="1"/>
</dbReference>
<dbReference type="CDD" id="cd00075">
    <property type="entry name" value="HATPase"/>
    <property type="match status" value="1"/>
</dbReference>
<dbReference type="EC" id="2.7.13.3" evidence="3"/>
<dbReference type="InterPro" id="IPR003594">
    <property type="entry name" value="HATPase_dom"/>
</dbReference>
<dbReference type="PANTHER" id="PTHR45453:SF1">
    <property type="entry name" value="PHOSPHATE REGULON SENSOR PROTEIN PHOR"/>
    <property type="match status" value="1"/>
</dbReference>
<comment type="subcellular location">
    <subcellularLocation>
        <location evidence="2">Membrane</location>
    </subcellularLocation>
</comment>
<dbReference type="Pfam" id="PF00512">
    <property type="entry name" value="HisKA"/>
    <property type="match status" value="1"/>
</dbReference>
<dbReference type="SMART" id="SM00388">
    <property type="entry name" value="HisKA"/>
    <property type="match status" value="1"/>
</dbReference>
<reference evidence="12" key="1">
    <citation type="journal article" date="2021" name="PeerJ">
        <title>Extensive microbial diversity within the chicken gut microbiome revealed by metagenomics and culture.</title>
        <authorList>
            <person name="Gilroy R."/>
            <person name="Ravi A."/>
            <person name="Getino M."/>
            <person name="Pursley I."/>
            <person name="Horton D.L."/>
            <person name="Alikhan N.F."/>
            <person name="Baker D."/>
            <person name="Gharbi K."/>
            <person name="Hall N."/>
            <person name="Watson M."/>
            <person name="Adriaenssens E.M."/>
            <person name="Foster-Nyarko E."/>
            <person name="Jarju S."/>
            <person name="Secka A."/>
            <person name="Antonio M."/>
            <person name="Oren A."/>
            <person name="Chaudhuri R.R."/>
            <person name="La Ragione R."/>
            <person name="Hildebrand F."/>
            <person name="Pallen M.J."/>
        </authorList>
    </citation>
    <scope>NUCLEOTIDE SEQUENCE</scope>
    <source>
        <strain evidence="12">ChiSxjej3B15-24422</strain>
    </source>
</reference>
<evidence type="ECO:0000256" key="9">
    <source>
        <dbReference type="SAM" id="Phobius"/>
    </source>
</evidence>
<evidence type="ECO:0000313" key="13">
    <source>
        <dbReference type="Proteomes" id="UP000824007"/>
    </source>
</evidence>
<keyword evidence="9" id="KW-1133">Transmembrane helix</keyword>
<evidence type="ECO:0000259" key="10">
    <source>
        <dbReference type="PROSITE" id="PS50109"/>
    </source>
</evidence>
<evidence type="ECO:0000256" key="1">
    <source>
        <dbReference type="ARBA" id="ARBA00000085"/>
    </source>
</evidence>
<dbReference type="SUPFAM" id="SSF47384">
    <property type="entry name" value="Homodimeric domain of signal transducing histidine kinase"/>
    <property type="match status" value="1"/>
</dbReference>
<keyword evidence="7" id="KW-0902">Two-component regulatory system</keyword>
<dbReference type="CDD" id="cd00082">
    <property type="entry name" value="HisKA"/>
    <property type="match status" value="1"/>
</dbReference>
<evidence type="ECO:0000256" key="5">
    <source>
        <dbReference type="ARBA" id="ARBA00022679"/>
    </source>
</evidence>
<gene>
    <name evidence="12" type="ORF">H9831_13140</name>
</gene>
<dbReference type="SUPFAM" id="SSF55874">
    <property type="entry name" value="ATPase domain of HSP90 chaperone/DNA topoisomerase II/histidine kinase"/>
    <property type="match status" value="1"/>
</dbReference>
<dbReference type="GO" id="GO:0004721">
    <property type="term" value="F:phosphoprotein phosphatase activity"/>
    <property type="evidence" value="ECO:0007669"/>
    <property type="project" value="TreeGrafter"/>
</dbReference>
<dbReference type="InterPro" id="IPR050351">
    <property type="entry name" value="BphY/WalK/GraS-like"/>
</dbReference>
<dbReference type="PANTHER" id="PTHR45453">
    <property type="entry name" value="PHOSPHATE REGULON SENSOR PROTEIN PHOR"/>
    <property type="match status" value="1"/>
</dbReference>
<dbReference type="PRINTS" id="PR00344">
    <property type="entry name" value="BCTRLSENSOR"/>
</dbReference>
<protein>
    <recommendedName>
        <fullName evidence="3">histidine kinase</fullName>
        <ecNumber evidence="3">2.7.13.3</ecNumber>
    </recommendedName>
</protein>
<dbReference type="InterPro" id="IPR005467">
    <property type="entry name" value="His_kinase_dom"/>
</dbReference>
<dbReference type="Gene3D" id="3.30.565.10">
    <property type="entry name" value="Histidine kinase-like ATPase, C-terminal domain"/>
    <property type="match status" value="1"/>
</dbReference>
<dbReference type="InterPro" id="IPR036890">
    <property type="entry name" value="HATPase_C_sf"/>
</dbReference>
<name>A0A9D1YRI3_9FIRM</name>
<accession>A0A9D1YRI3</accession>
<reference evidence="12" key="2">
    <citation type="submission" date="2021-04" db="EMBL/GenBank/DDBJ databases">
        <authorList>
            <person name="Gilroy R."/>
        </authorList>
    </citation>
    <scope>NUCLEOTIDE SEQUENCE</scope>
    <source>
        <strain evidence="12">ChiSxjej3B15-24422</strain>
    </source>
</reference>
<comment type="catalytic activity">
    <reaction evidence="1">
        <text>ATP + protein L-histidine = ADP + protein N-phospho-L-histidine.</text>
        <dbReference type="EC" id="2.7.13.3"/>
    </reaction>
</comment>
<dbReference type="PROSITE" id="PS50885">
    <property type="entry name" value="HAMP"/>
    <property type="match status" value="1"/>
</dbReference>
<dbReference type="AlphaFoldDB" id="A0A9D1YRI3"/>
<dbReference type="PROSITE" id="PS50109">
    <property type="entry name" value="HIS_KIN"/>
    <property type="match status" value="1"/>
</dbReference>
<dbReference type="InterPro" id="IPR003660">
    <property type="entry name" value="HAMP_dom"/>
</dbReference>
<dbReference type="Gene3D" id="6.10.340.10">
    <property type="match status" value="1"/>
</dbReference>
<evidence type="ECO:0000256" key="2">
    <source>
        <dbReference type="ARBA" id="ARBA00004370"/>
    </source>
</evidence>
<keyword evidence="9" id="KW-0812">Transmembrane</keyword>
<dbReference type="Pfam" id="PF02518">
    <property type="entry name" value="HATPase_c"/>
    <property type="match status" value="1"/>
</dbReference>
<keyword evidence="6 12" id="KW-0418">Kinase</keyword>
<evidence type="ECO:0000256" key="6">
    <source>
        <dbReference type="ARBA" id="ARBA00022777"/>
    </source>
</evidence>
<dbReference type="FunFam" id="1.10.287.130:FF:000001">
    <property type="entry name" value="Two-component sensor histidine kinase"/>
    <property type="match status" value="1"/>
</dbReference>
<keyword evidence="8 9" id="KW-0472">Membrane</keyword>
<keyword evidence="4" id="KW-0597">Phosphoprotein</keyword>
<dbReference type="InterPro" id="IPR003661">
    <property type="entry name" value="HisK_dim/P_dom"/>
</dbReference>
<evidence type="ECO:0000256" key="4">
    <source>
        <dbReference type="ARBA" id="ARBA00022553"/>
    </source>
</evidence>
<sequence length="499" mass="55960">MLLRLKTLLGKFPALRSVKIYMFLLMLAMGVIPSFVMRIGILQSYEERAVSLRISDTQAQFSIIANHLLANNYLQDTSNAAINAELEQISTLYDGRVLIINNSFHVVKDTYGISEGKTIISEEVIRCFKGQNTTNYERKGGYIEMTIPIMDSVSSAAASADTARTADTAVQGVLLASVSTESIRTTMEIMNRNALIIEIVMVIFIFGIAVGISYILIRPFNRVTQAVNEIRDGFTDEPVSVKDYRETEQIVDAFNQLLSRMKVIDDSRQEFVANVSHELKTPLTSMKVLADSLMQMEGAPIELYQEFMQDITAEIDRENKIINDLLSLVKMDKTAARLSIETVDINELIELVLKRLRPIARTRDIEVVFESIRPVTAEVDEVKITQVFTNLVENAIKYNKEHGWVKVLLDADHQSFTVEISDSGIGIPEADYDHIFERFYRVDKSHSRQIGGTGLGLAIARNAVLLHRGSIRVSSVEGEGTCFTVKIPLTYVKQETATK</sequence>
<dbReference type="GO" id="GO:0016036">
    <property type="term" value="P:cellular response to phosphate starvation"/>
    <property type="evidence" value="ECO:0007669"/>
    <property type="project" value="TreeGrafter"/>
</dbReference>
<comment type="caution">
    <text evidence="12">The sequence shown here is derived from an EMBL/GenBank/DDBJ whole genome shotgun (WGS) entry which is preliminary data.</text>
</comment>
<feature type="transmembrane region" description="Helical" evidence="9">
    <location>
        <begin position="20"/>
        <end position="41"/>
    </location>
</feature>
<proteinExistence type="predicted"/>
<evidence type="ECO:0000256" key="7">
    <source>
        <dbReference type="ARBA" id="ARBA00023012"/>
    </source>
</evidence>
<dbReference type="Gene3D" id="1.10.287.130">
    <property type="match status" value="1"/>
</dbReference>